<sequence>MNRLIVQLFLILTSIISTLYTSADAKPLYSFTANEVASLKWGTGARQVALSKVPANNFGPSSFAVNHKGTSFYFLDSANQRIAVIKNNQFSSIPLSSDGANDFCLSDNHFYLLFNDKVVLYNRVGRLLKTYPITNNITPIAIQCPLILESFEGHFYRINQNAPLQFIPIGQYAFSIKRRNGSQWTLRLRDNKTDARQDIAIKNRDGSIETLNVIGIDKEGNIYLTVEELISKNRTDEKVIRLLRKYTPFGELIAEVELAYSLYAYTLKDLAVTPLGDVFQMLPFPDSLKVIKWTQTGSSKSFVVDYSAKWSYLGEPDDFYLSETPADHTARKEMRRFEEARSTKKWQSGSSITRQKVIDKAKKYVKYKFTVKKSNLTKGIYDKRGKLVITPISKPGTYTAMPYKWGGGDTLNSFRRGLKKGKKAGDKCAKTCSGKYVGSSLAVGVDCSGFVSRVWGLKGKQSTRTLPRISTKLRSKNHLKPGDILNKAGAHVRLFSHKSAGRFFVYEATGSRHTWKVIKHSYRLSQLKRYKPYRYRGMIVNSRVKKKVQKPVRKTPQKTIIKSDKPKDIVAHKPKDIVAHKPKGTVAQIKWLQSPKSVATVKLWRNDRGRQATTDDSITLKYKVSDLISQKHAYFTLFNISPQKEWSILIENKRIKVGKLYRFPSSKPLEYGQPLKREKRLSLEAGYEYFKAVVTTDSIRWSTFFKSKKVKLERVLGTKRLIIDVHAN</sequence>
<organism evidence="1 2">
    <name type="scientific">Candidatus Marithioploca araucensis</name>
    <dbReference type="NCBI Taxonomy" id="70273"/>
    <lineage>
        <taxon>Bacteria</taxon>
        <taxon>Pseudomonadati</taxon>
        <taxon>Pseudomonadota</taxon>
        <taxon>Gammaproteobacteria</taxon>
        <taxon>Thiotrichales</taxon>
        <taxon>Thiotrichaceae</taxon>
        <taxon>Candidatus Marithioploca</taxon>
    </lineage>
</organism>
<accession>A0ABT7VRY3</accession>
<dbReference type="InterPro" id="IPR038765">
    <property type="entry name" value="Papain-like_cys_pep_sf"/>
</dbReference>
<reference evidence="1" key="1">
    <citation type="submission" date="2023-06" db="EMBL/GenBank/DDBJ databases">
        <title>Uncultivated large filamentous bacteria from sulfidic sediments reveal new species and different genomic features in energy metabolism and defense.</title>
        <authorList>
            <person name="Fonseca A."/>
        </authorList>
    </citation>
    <scope>NUCLEOTIDE SEQUENCE</scope>
    <source>
        <strain evidence="1">HSG4</strain>
    </source>
</reference>
<evidence type="ECO:0000313" key="2">
    <source>
        <dbReference type="Proteomes" id="UP001171945"/>
    </source>
</evidence>
<dbReference type="EMBL" id="JAUCGM010000137">
    <property type="protein sequence ID" value="MDM8562395.1"/>
    <property type="molecule type" value="Genomic_DNA"/>
</dbReference>
<evidence type="ECO:0000313" key="1">
    <source>
        <dbReference type="EMBL" id="MDM8562395.1"/>
    </source>
</evidence>
<dbReference type="Proteomes" id="UP001171945">
    <property type="component" value="Unassembled WGS sequence"/>
</dbReference>
<comment type="caution">
    <text evidence="1">The sequence shown here is derived from an EMBL/GenBank/DDBJ whole genome shotgun (WGS) entry which is preliminary data.</text>
</comment>
<proteinExistence type="predicted"/>
<dbReference type="Gene3D" id="3.90.1720.10">
    <property type="entry name" value="endopeptidase domain like (from Nostoc punctiforme)"/>
    <property type="match status" value="1"/>
</dbReference>
<keyword evidence="2" id="KW-1185">Reference proteome</keyword>
<name>A0ABT7VRY3_9GAMM</name>
<protein>
    <submittedName>
        <fullName evidence="1">Uncharacterized protein</fullName>
    </submittedName>
</protein>
<dbReference type="SUPFAM" id="SSF54001">
    <property type="entry name" value="Cysteine proteinases"/>
    <property type="match status" value="1"/>
</dbReference>
<gene>
    <name evidence="1" type="ORF">QUF54_03485</name>
</gene>